<reference evidence="1" key="1">
    <citation type="submission" date="2016-04" db="EMBL/GenBank/DDBJ databases">
        <authorList>
            <person name="Calderon-Fernandez G.M.Sr."/>
        </authorList>
    </citation>
    <scope>NUCLEOTIDE SEQUENCE</scope>
    <source>
        <strain evidence="1">Int1</strain>
        <tissue evidence="1">Integument</tissue>
    </source>
</reference>
<protein>
    <submittedName>
        <fullName evidence="1">Exocyst complex component 7</fullName>
    </submittedName>
</protein>
<evidence type="ECO:0000313" key="1">
    <source>
        <dbReference type="EMBL" id="JAR97840.1"/>
    </source>
</evidence>
<reference evidence="1" key="2">
    <citation type="journal article" date="2017" name="J. Med. Entomol.">
        <title>Transcriptome Analysis of the Triatoma infestans (Hemiptera: Reduviidae) Integument.</title>
        <authorList>
            <person name="Calderon-Fernandez G.M."/>
            <person name="Moriconi D.E."/>
            <person name="Dulbecco A.B."/>
            <person name="Juarez M.P."/>
        </authorList>
    </citation>
    <scope>NUCLEOTIDE SEQUENCE</scope>
    <source>
        <strain evidence="1">Int1</strain>
        <tissue evidence="1">Integument</tissue>
    </source>
</reference>
<dbReference type="AlphaFoldDB" id="A0A161M714"/>
<sequence length="22" mass="2588">MFYLYVFQALLLSLNVGKRKAL</sequence>
<accession>A0A161M714</accession>
<name>A0A161M714_TRIIF</name>
<dbReference type="EMBL" id="GEMB01005481">
    <property type="protein sequence ID" value="JAR97840.1"/>
    <property type="molecule type" value="Transcribed_RNA"/>
</dbReference>
<organism evidence="1">
    <name type="scientific">Triatoma infestans</name>
    <name type="common">Assassin bug</name>
    <dbReference type="NCBI Taxonomy" id="30076"/>
    <lineage>
        <taxon>Eukaryota</taxon>
        <taxon>Metazoa</taxon>
        <taxon>Ecdysozoa</taxon>
        <taxon>Arthropoda</taxon>
        <taxon>Hexapoda</taxon>
        <taxon>Insecta</taxon>
        <taxon>Pterygota</taxon>
        <taxon>Neoptera</taxon>
        <taxon>Paraneoptera</taxon>
        <taxon>Hemiptera</taxon>
        <taxon>Heteroptera</taxon>
        <taxon>Panheteroptera</taxon>
        <taxon>Cimicomorpha</taxon>
        <taxon>Reduviidae</taxon>
        <taxon>Triatominae</taxon>
        <taxon>Triatoma</taxon>
    </lineage>
</organism>
<proteinExistence type="predicted"/>